<gene>
    <name evidence="2" type="ORF">GQ588_00320</name>
</gene>
<accession>A0A857DEV0</accession>
<dbReference type="InterPro" id="IPR002818">
    <property type="entry name" value="DJ-1/PfpI"/>
</dbReference>
<dbReference type="AlphaFoldDB" id="A0A857DEV0"/>
<sequence length="199" mass="21576">MAEKRVLLFLGEGFEDLEAVSILSVCGWTEYRSHLEKVKVETTGLHREVHGRFGLRFAIDHLIDEVDPQDYAALVVPGGFHSHGFDEAYCQPLRDLAKTIHRQGGIIATMCVGILPIAESGLLEGGEATSYAFSRSHDNLGRLRELGCKSTSGPIVVWNRIISCSGPAYSVDVASLLLASLVGMDEAKEIALFMAGTSV</sequence>
<dbReference type="GO" id="GO:0005737">
    <property type="term" value="C:cytoplasm"/>
    <property type="evidence" value="ECO:0007669"/>
    <property type="project" value="TreeGrafter"/>
</dbReference>
<organism evidence="2 3">
    <name type="scientific">Dehalobacter restrictus</name>
    <dbReference type="NCBI Taxonomy" id="55583"/>
    <lineage>
        <taxon>Bacteria</taxon>
        <taxon>Bacillati</taxon>
        <taxon>Bacillota</taxon>
        <taxon>Clostridia</taxon>
        <taxon>Eubacteriales</taxon>
        <taxon>Desulfitobacteriaceae</taxon>
        <taxon>Dehalobacter</taxon>
    </lineage>
</organism>
<dbReference type="InterPro" id="IPR050325">
    <property type="entry name" value="Prot/Nucl_acid_deglycase"/>
</dbReference>
<dbReference type="Pfam" id="PF01965">
    <property type="entry name" value="DJ-1_PfpI"/>
    <property type="match status" value="1"/>
</dbReference>
<dbReference type="PANTHER" id="PTHR48094">
    <property type="entry name" value="PROTEIN/NUCLEIC ACID DEGLYCASE DJ-1-RELATED"/>
    <property type="match status" value="1"/>
</dbReference>
<dbReference type="RefSeq" id="WP_158208049.1">
    <property type="nucleotide sequence ID" value="NZ_CP046996.1"/>
</dbReference>
<evidence type="ECO:0000313" key="2">
    <source>
        <dbReference type="EMBL" id="QGZ99220.1"/>
    </source>
</evidence>
<evidence type="ECO:0000259" key="1">
    <source>
        <dbReference type="Pfam" id="PF01965"/>
    </source>
</evidence>
<dbReference type="PANTHER" id="PTHR48094:SF5">
    <property type="entry name" value="PROTEIN DJ-1 HOMOLOG"/>
    <property type="match status" value="1"/>
</dbReference>
<feature type="domain" description="DJ-1/PfpI" evidence="1">
    <location>
        <begin position="4"/>
        <end position="177"/>
    </location>
</feature>
<dbReference type="SUPFAM" id="SSF52317">
    <property type="entry name" value="Class I glutamine amidotransferase-like"/>
    <property type="match status" value="1"/>
</dbReference>
<dbReference type="Proteomes" id="UP000430508">
    <property type="component" value="Chromosome"/>
</dbReference>
<reference evidence="2 3" key="1">
    <citation type="submission" date="2019-12" db="EMBL/GenBank/DDBJ databases">
        <title>Sequence classification of anaerobic respiratory reductive dehalogenases: First we see many, then we see few.</title>
        <authorList>
            <person name="Molenda O."/>
            <person name="Puentes Jacome L.A."/>
            <person name="Cao X."/>
            <person name="Nesbo C.L."/>
            <person name="Tang S."/>
            <person name="Morson N."/>
            <person name="Patron J."/>
            <person name="Lomheim L."/>
            <person name="Wishart D.S."/>
            <person name="Edwards E.A."/>
        </authorList>
    </citation>
    <scope>NUCLEOTIDE SEQUENCE [LARGE SCALE GENOMIC DNA]</scope>
    <source>
        <strain evidence="2 3">12DCA</strain>
    </source>
</reference>
<dbReference type="Gene3D" id="3.40.50.880">
    <property type="match status" value="1"/>
</dbReference>
<name>A0A857DEV0_9FIRM</name>
<evidence type="ECO:0000313" key="3">
    <source>
        <dbReference type="Proteomes" id="UP000430508"/>
    </source>
</evidence>
<protein>
    <submittedName>
        <fullName evidence="2">DJ-1 family protein</fullName>
    </submittedName>
</protein>
<dbReference type="InterPro" id="IPR029062">
    <property type="entry name" value="Class_I_gatase-like"/>
</dbReference>
<proteinExistence type="predicted"/>
<dbReference type="EMBL" id="CP046996">
    <property type="protein sequence ID" value="QGZ99220.1"/>
    <property type="molecule type" value="Genomic_DNA"/>
</dbReference>